<dbReference type="EMBL" id="CP042476">
    <property type="protein sequence ID" value="QED38079.1"/>
    <property type="molecule type" value="Genomic_DNA"/>
</dbReference>
<dbReference type="Proteomes" id="UP000321954">
    <property type="component" value="Chromosome"/>
</dbReference>
<protein>
    <recommendedName>
        <fullName evidence="1">RES domain-containing protein</fullName>
    </recommendedName>
</protein>
<dbReference type="KEGG" id="anp:FK178_10245"/>
<dbReference type="InterPro" id="IPR014914">
    <property type="entry name" value="RES_dom"/>
</dbReference>
<dbReference type="Pfam" id="PF08808">
    <property type="entry name" value="RES"/>
    <property type="match status" value="1"/>
</dbReference>
<proteinExistence type="predicted"/>
<reference evidence="2 3" key="1">
    <citation type="submission" date="2019-08" db="EMBL/GenBank/DDBJ databases">
        <title>Antarcticibacterium arcticum sp. nov., a bacterium isolated from marine sediment of the Canadian Beaufort Sea.</title>
        <authorList>
            <person name="Lee Y.M."/>
            <person name="Baek K."/>
            <person name="Lee D.-H."/>
            <person name="Shin S.C."/>
            <person name="Jin Y.K."/>
            <person name="Park Y."/>
        </authorList>
    </citation>
    <scope>NUCLEOTIDE SEQUENCE [LARGE SCALE GENOMIC DNA]</scope>
    <source>
        <strain evidence="2 3">PAMC 28998</strain>
    </source>
</reference>
<dbReference type="OrthoDB" id="648213at2"/>
<dbReference type="RefSeq" id="WP_146834479.1">
    <property type="nucleotide sequence ID" value="NZ_CP042476.1"/>
</dbReference>
<dbReference type="SMART" id="SM00953">
    <property type="entry name" value="RES"/>
    <property type="match status" value="1"/>
</dbReference>
<evidence type="ECO:0000313" key="3">
    <source>
        <dbReference type="Proteomes" id="UP000321954"/>
    </source>
</evidence>
<name>A0A5B8YQ81_9FLAO</name>
<organism evidence="2 3">
    <name type="scientific">Antarcticibacterium arcticum</name>
    <dbReference type="NCBI Taxonomy" id="2585771"/>
    <lineage>
        <taxon>Bacteria</taxon>
        <taxon>Pseudomonadati</taxon>
        <taxon>Bacteroidota</taxon>
        <taxon>Flavobacteriia</taxon>
        <taxon>Flavobacteriales</taxon>
        <taxon>Flavobacteriaceae</taxon>
        <taxon>Antarcticibacterium</taxon>
    </lineage>
</organism>
<gene>
    <name evidence="2" type="ORF">FK178_10245</name>
</gene>
<dbReference type="AlphaFoldDB" id="A0A5B8YQ81"/>
<keyword evidence="3" id="KW-1185">Reference proteome</keyword>
<accession>A0A5B8YQ81</accession>
<sequence length="350" mass="40193">MNVCSKCFSDKELIGYIESFEKSGQCDICRNNDSFIILLDELQDFFQELIDNYDPDDSGISLNNKIHENFGLFSNHKSGSYILNYLLPKLKTSILNADSKVNYIQDILDNISHWEILKDELKWGKRFLTDIIYLTEELGWDGFFNTQFQLGHDVSLYRARVHHISGQNSYKSFEMKCPPKERVGGGRANPLGIPYLYLSDNEETVLYEVRASYLDEVTIGEFKLITDQSIKIVDFTEDTSLFQPERVNQAIKGKLLREKISSDLSKPMRRYDSEIEYIPTQFICEFIKVFTGAEGIRFQSSLDINGKNLVIFNQDLIKCNATKLVKVTNISLKSVKMETKHNNGSSQITG</sequence>
<feature type="domain" description="RES" evidence="1">
    <location>
        <begin position="172"/>
        <end position="323"/>
    </location>
</feature>
<evidence type="ECO:0000313" key="2">
    <source>
        <dbReference type="EMBL" id="QED38079.1"/>
    </source>
</evidence>
<evidence type="ECO:0000259" key="1">
    <source>
        <dbReference type="SMART" id="SM00953"/>
    </source>
</evidence>